<reference evidence="3 4" key="1">
    <citation type="journal article" date="2019" name="Int. J. Syst. Evol. Microbiol.">
        <title>The Global Catalogue of Microorganisms (GCM) 10K type strain sequencing project: providing services to taxonomists for standard genome sequencing and annotation.</title>
        <authorList>
            <consortium name="The Broad Institute Genomics Platform"/>
            <consortium name="The Broad Institute Genome Sequencing Center for Infectious Disease"/>
            <person name="Wu L."/>
            <person name="Ma J."/>
        </authorList>
    </citation>
    <scope>NUCLEOTIDE SEQUENCE [LARGE SCALE GENOMIC DNA]</scope>
    <source>
        <strain evidence="3 4">JCM 6486</strain>
    </source>
</reference>
<dbReference type="PANTHER" id="PTHR41287">
    <property type="match status" value="1"/>
</dbReference>
<gene>
    <name evidence="3" type="ORF">GCM10008917_13500</name>
</gene>
<dbReference type="Pfam" id="PF20441">
    <property type="entry name" value="TerL_nuclease"/>
    <property type="match status" value="1"/>
</dbReference>
<dbReference type="Proteomes" id="UP001400965">
    <property type="component" value="Unassembled WGS sequence"/>
</dbReference>
<dbReference type="InterPro" id="IPR046462">
    <property type="entry name" value="TerL_nuclease"/>
</dbReference>
<protein>
    <recommendedName>
        <fullName evidence="5">Terminase large subunit</fullName>
    </recommendedName>
</protein>
<dbReference type="EMBL" id="BAAACP010000007">
    <property type="protein sequence ID" value="GAA0863559.1"/>
    <property type="molecule type" value="Genomic_DNA"/>
</dbReference>
<evidence type="ECO:0000313" key="3">
    <source>
        <dbReference type="EMBL" id="GAA0863559.1"/>
    </source>
</evidence>
<dbReference type="InterPro" id="IPR005021">
    <property type="entry name" value="Terminase_largesu-like"/>
</dbReference>
<dbReference type="Gene3D" id="3.40.50.300">
    <property type="entry name" value="P-loop containing nucleotide triphosphate hydrolases"/>
    <property type="match status" value="1"/>
</dbReference>
<evidence type="ECO:0008006" key="5">
    <source>
        <dbReference type="Google" id="ProtNLM"/>
    </source>
</evidence>
<dbReference type="Pfam" id="PF03354">
    <property type="entry name" value="TerL_ATPase"/>
    <property type="match status" value="1"/>
</dbReference>
<dbReference type="InterPro" id="IPR046461">
    <property type="entry name" value="TerL_ATPase"/>
</dbReference>
<feature type="domain" description="Terminase large subunit-like ATPase" evidence="1">
    <location>
        <begin position="92"/>
        <end position="238"/>
    </location>
</feature>
<dbReference type="InterPro" id="IPR027417">
    <property type="entry name" value="P-loop_NTPase"/>
</dbReference>
<sequence>MDKRIRQRIINLTKDVNNSMIVNDELLDSLLYLQGLKWNDDKYYFDEEEARRFVKFSQRLHLDKGKKGTNIELLVFQFEICTDILCVKRKSDNLRRFREAHINIPRKNGKSFVIALIITYLYFFRTEYGAEYIITANTTKQASLLYNSIKHFIINSPLKKRCKITDSQKVIYRKDENSYLRVLSSDAKNADSYADLVFCMDEIHEAPDQKLYDKLKTGQGIFNEPLGITITTASSGENPLNLETELYNLSKAIENEDYVDDSFYYAIFEAKQDCSLDDENEWYNANPALGKFRKYEDLKNLALRAMQSKTREASFRRFFLNQHVSTELNGAINMILWNEALRDIKYDEVKHLPSWCGLDLSSSKDITAFVQVFYDEDRDKYIVYPHLFTPKGTLDEREERDKVPYNIWNKQGYINTLEGNYINFNQLHGFIKDTKNVQQILFDRWGSP</sequence>
<evidence type="ECO:0000259" key="2">
    <source>
        <dbReference type="Pfam" id="PF20441"/>
    </source>
</evidence>
<feature type="domain" description="Terminase large subunit-like endonuclease" evidence="2">
    <location>
        <begin position="260"/>
        <end position="446"/>
    </location>
</feature>
<organism evidence="3 4">
    <name type="scientific">Paraclostridium tenue</name>
    <dbReference type="NCBI Taxonomy" id="1737"/>
    <lineage>
        <taxon>Bacteria</taxon>
        <taxon>Bacillati</taxon>
        <taxon>Bacillota</taxon>
        <taxon>Clostridia</taxon>
        <taxon>Peptostreptococcales</taxon>
        <taxon>Peptostreptococcaceae</taxon>
        <taxon>Paraclostridium</taxon>
    </lineage>
</organism>
<evidence type="ECO:0000313" key="4">
    <source>
        <dbReference type="Proteomes" id="UP001400965"/>
    </source>
</evidence>
<proteinExistence type="predicted"/>
<evidence type="ECO:0000259" key="1">
    <source>
        <dbReference type="Pfam" id="PF03354"/>
    </source>
</evidence>
<dbReference type="PANTHER" id="PTHR41287:SF1">
    <property type="entry name" value="PROTEIN YMFN"/>
    <property type="match status" value="1"/>
</dbReference>
<comment type="caution">
    <text evidence="3">The sequence shown here is derived from an EMBL/GenBank/DDBJ whole genome shotgun (WGS) entry which is preliminary data.</text>
</comment>
<accession>A0ABN1M2V8</accession>
<name>A0ABN1M2V8_9FIRM</name>
<keyword evidence="4" id="KW-1185">Reference proteome</keyword>